<dbReference type="InterPro" id="IPR023187">
    <property type="entry name" value="Tscrpt_reg_MarR-type_CS"/>
</dbReference>
<sequence length="157" mass="18026">MSETRDVPGAPDRPERLGQLASYLLNRIIHRYNQTLQGELKQKGVTTITMRTVVSLKIYGELTVNELCVHAIAEQPTMSRTLDKMEGEGLIAREISDKDQRVRVIRLTDVGHEFYDRIWPVMTDANEALLKEVSPEDRAHLMRILMQILGNIRQNPF</sequence>
<dbReference type="Proteomes" id="UP001623232">
    <property type="component" value="Chromosome"/>
</dbReference>
<dbReference type="RefSeq" id="WP_406648676.1">
    <property type="nucleotide sequence ID" value="NZ_CP123584.1"/>
</dbReference>
<evidence type="ECO:0000256" key="2">
    <source>
        <dbReference type="ARBA" id="ARBA00023125"/>
    </source>
</evidence>
<keyword evidence="1" id="KW-0805">Transcription regulation</keyword>
<name>A0ABZ2XVL4_9RHOB</name>
<dbReference type="InterPro" id="IPR000835">
    <property type="entry name" value="HTH_MarR-typ"/>
</dbReference>
<keyword evidence="3" id="KW-0804">Transcription</keyword>
<dbReference type="Pfam" id="PF01047">
    <property type="entry name" value="MarR"/>
    <property type="match status" value="1"/>
</dbReference>
<dbReference type="SUPFAM" id="SSF46785">
    <property type="entry name" value="Winged helix' DNA-binding domain"/>
    <property type="match status" value="1"/>
</dbReference>
<dbReference type="Gene3D" id="1.10.10.10">
    <property type="entry name" value="Winged helix-like DNA-binding domain superfamily/Winged helix DNA-binding domain"/>
    <property type="match status" value="1"/>
</dbReference>
<dbReference type="SMART" id="SM00347">
    <property type="entry name" value="HTH_MARR"/>
    <property type="match status" value="1"/>
</dbReference>
<dbReference type="InterPro" id="IPR011991">
    <property type="entry name" value="ArsR-like_HTH"/>
</dbReference>
<accession>A0ABZ2XVL4</accession>
<protein>
    <submittedName>
        <fullName evidence="5">MarR family winged helix-turn-helix transcriptional regulator</fullName>
    </submittedName>
</protein>
<gene>
    <name evidence="5" type="ORF">QEZ52_06230</name>
</gene>
<evidence type="ECO:0000259" key="4">
    <source>
        <dbReference type="SMART" id="SM00347"/>
    </source>
</evidence>
<dbReference type="EMBL" id="CP123584">
    <property type="protein sequence ID" value="WZK90143.1"/>
    <property type="molecule type" value="Genomic_DNA"/>
</dbReference>
<evidence type="ECO:0000313" key="6">
    <source>
        <dbReference type="Proteomes" id="UP001623232"/>
    </source>
</evidence>
<dbReference type="PROSITE" id="PS01117">
    <property type="entry name" value="HTH_MARR_1"/>
    <property type="match status" value="1"/>
</dbReference>
<feature type="domain" description="HTH marR-type" evidence="4">
    <location>
        <begin position="38"/>
        <end position="138"/>
    </location>
</feature>
<dbReference type="PRINTS" id="PR00598">
    <property type="entry name" value="HTHMARR"/>
</dbReference>
<dbReference type="InterPro" id="IPR036388">
    <property type="entry name" value="WH-like_DNA-bd_sf"/>
</dbReference>
<reference evidence="5 6" key="1">
    <citation type="submission" date="2023-04" db="EMBL/GenBank/DDBJ databases">
        <title>Complete genome sequence of Alisedimentitalea scapharcae.</title>
        <authorList>
            <person name="Rong J.-C."/>
            <person name="Yi M.-L."/>
            <person name="Zhao Q."/>
        </authorList>
    </citation>
    <scope>NUCLEOTIDE SEQUENCE [LARGE SCALE GENOMIC DNA]</scope>
    <source>
        <strain evidence="5 6">KCTC 42119</strain>
    </source>
</reference>
<proteinExistence type="predicted"/>
<evidence type="ECO:0000313" key="5">
    <source>
        <dbReference type="EMBL" id="WZK90143.1"/>
    </source>
</evidence>
<dbReference type="InterPro" id="IPR036390">
    <property type="entry name" value="WH_DNA-bd_sf"/>
</dbReference>
<evidence type="ECO:0000256" key="3">
    <source>
        <dbReference type="ARBA" id="ARBA00023163"/>
    </source>
</evidence>
<evidence type="ECO:0000256" key="1">
    <source>
        <dbReference type="ARBA" id="ARBA00023015"/>
    </source>
</evidence>
<dbReference type="CDD" id="cd00090">
    <property type="entry name" value="HTH_ARSR"/>
    <property type="match status" value="1"/>
</dbReference>
<organism evidence="5 6">
    <name type="scientific">Aliisedimentitalea scapharcae</name>
    <dbReference type="NCBI Taxonomy" id="1524259"/>
    <lineage>
        <taxon>Bacteria</taxon>
        <taxon>Pseudomonadati</taxon>
        <taxon>Pseudomonadota</taxon>
        <taxon>Alphaproteobacteria</taxon>
        <taxon>Rhodobacterales</taxon>
        <taxon>Roseobacteraceae</taxon>
        <taxon>Aliisedimentitalea</taxon>
    </lineage>
</organism>
<dbReference type="PANTHER" id="PTHR42756">
    <property type="entry name" value="TRANSCRIPTIONAL REGULATOR, MARR"/>
    <property type="match status" value="1"/>
</dbReference>
<keyword evidence="6" id="KW-1185">Reference proteome</keyword>
<keyword evidence="2" id="KW-0238">DNA-binding</keyword>
<dbReference type="PANTHER" id="PTHR42756:SF1">
    <property type="entry name" value="TRANSCRIPTIONAL REPRESSOR OF EMRAB OPERON"/>
    <property type="match status" value="1"/>
</dbReference>